<protein>
    <submittedName>
        <fullName evidence="1">Uncharacterized protein</fullName>
    </submittedName>
</protein>
<dbReference type="EMBL" id="KZ824983">
    <property type="protein sequence ID" value="RAH66397.1"/>
    <property type="molecule type" value="Genomic_DNA"/>
</dbReference>
<organism evidence="1 2">
    <name type="scientific">Aspergillus aculeatinus CBS 121060</name>
    <dbReference type="NCBI Taxonomy" id="1448322"/>
    <lineage>
        <taxon>Eukaryota</taxon>
        <taxon>Fungi</taxon>
        <taxon>Dikarya</taxon>
        <taxon>Ascomycota</taxon>
        <taxon>Pezizomycotina</taxon>
        <taxon>Eurotiomycetes</taxon>
        <taxon>Eurotiomycetidae</taxon>
        <taxon>Eurotiales</taxon>
        <taxon>Aspergillaceae</taxon>
        <taxon>Aspergillus</taxon>
        <taxon>Aspergillus subgen. Circumdati</taxon>
    </lineage>
</organism>
<proteinExistence type="predicted"/>
<evidence type="ECO:0000313" key="2">
    <source>
        <dbReference type="Proteomes" id="UP000249661"/>
    </source>
</evidence>
<name>A0ACD1GYI9_9EURO</name>
<dbReference type="Proteomes" id="UP000249661">
    <property type="component" value="Unassembled WGS sequence"/>
</dbReference>
<accession>A0ACD1GYI9</accession>
<keyword evidence="2" id="KW-1185">Reference proteome</keyword>
<sequence>MKEADELLSHFQSKKVYFPFVDVPENISAASMAKTRPFLFLAILTISATRRPLLQRKLDERFRRVLSERIVLQGDKSLDYVQGLLVYLAWHPIHIRPLNNQMWQYVQILRGMLSDLRFDQKLHETAARNACLGCYNLSSLFALGFQRRSDSTLYEIIKSTIEGTAPIDQDDSHHTLLSKTQMLWETVARTSEQGDLLTKPASLRISILSLKVVTAYLPWMVHSPSSSRKSSHHTRSFEYQPCEHVKEARSCLAEIRGFFDYFLSLPAGQYIYFSIREWCQLILTISTASQICFLTHPFMNTQWYDFQTKARSTMQIYLESLLHRMTTLSVSKTGDTPDIFSMFRSVLDVVLETYAVARINSPLQSDPDPSGTEGTDSPSVGATSTTSRRCPMMNGSIKQTEFWEAVQQSNTLCGGVPEARSSGRYSGAFGAGMDGLFDDAQDWPSLFSEWVSFT</sequence>
<gene>
    <name evidence="1" type="ORF">BO66DRAFT_460207</name>
</gene>
<evidence type="ECO:0000313" key="1">
    <source>
        <dbReference type="EMBL" id="RAH66397.1"/>
    </source>
</evidence>
<reference evidence="1" key="1">
    <citation type="submission" date="2018-02" db="EMBL/GenBank/DDBJ databases">
        <title>The genomes of Aspergillus section Nigri reveals drivers in fungal speciation.</title>
        <authorList>
            <consortium name="DOE Joint Genome Institute"/>
            <person name="Vesth T.C."/>
            <person name="Nybo J."/>
            <person name="Theobald S."/>
            <person name="Brandl J."/>
            <person name="Frisvad J.C."/>
            <person name="Nielsen K.F."/>
            <person name="Lyhne E.K."/>
            <person name="Kogle M.E."/>
            <person name="Kuo A."/>
            <person name="Riley R."/>
            <person name="Clum A."/>
            <person name="Nolan M."/>
            <person name="Lipzen A."/>
            <person name="Salamov A."/>
            <person name="Henrissat B."/>
            <person name="Wiebenga A."/>
            <person name="De vries R.P."/>
            <person name="Grigoriev I.V."/>
            <person name="Mortensen U.H."/>
            <person name="Andersen M.R."/>
            <person name="Baker S.E."/>
        </authorList>
    </citation>
    <scope>NUCLEOTIDE SEQUENCE</scope>
    <source>
        <strain evidence="1">CBS 121060</strain>
    </source>
</reference>